<keyword evidence="5" id="KW-0732">Signal</keyword>
<dbReference type="Gene3D" id="3.60.15.10">
    <property type="entry name" value="Ribonuclease Z/Hydroxyacylglutathione hydrolase-like"/>
    <property type="match status" value="1"/>
</dbReference>
<evidence type="ECO:0000313" key="8">
    <source>
        <dbReference type="Proteomes" id="UP000637423"/>
    </source>
</evidence>
<dbReference type="AlphaFoldDB" id="A0A916XDV5"/>
<dbReference type="InterPro" id="IPR036866">
    <property type="entry name" value="RibonucZ/Hydroxyglut_hydro"/>
</dbReference>
<evidence type="ECO:0000256" key="3">
    <source>
        <dbReference type="ARBA" id="ARBA00022801"/>
    </source>
</evidence>
<dbReference type="EMBL" id="BMED01000001">
    <property type="protein sequence ID" value="GGC66712.1"/>
    <property type="molecule type" value="Genomic_DNA"/>
</dbReference>
<reference evidence="7" key="1">
    <citation type="journal article" date="2014" name="Int. J. Syst. Evol. Microbiol.">
        <title>Complete genome sequence of Corynebacterium casei LMG S-19264T (=DSM 44701T), isolated from a smear-ripened cheese.</title>
        <authorList>
            <consortium name="US DOE Joint Genome Institute (JGI-PGF)"/>
            <person name="Walter F."/>
            <person name="Albersmeier A."/>
            <person name="Kalinowski J."/>
            <person name="Ruckert C."/>
        </authorList>
    </citation>
    <scope>NUCLEOTIDE SEQUENCE</scope>
    <source>
        <strain evidence="7">CGMCC 1.10998</strain>
    </source>
</reference>
<organism evidence="7 8">
    <name type="scientific">Undibacterium terreum</name>
    <dbReference type="NCBI Taxonomy" id="1224302"/>
    <lineage>
        <taxon>Bacteria</taxon>
        <taxon>Pseudomonadati</taxon>
        <taxon>Pseudomonadota</taxon>
        <taxon>Betaproteobacteria</taxon>
        <taxon>Burkholderiales</taxon>
        <taxon>Oxalobacteraceae</taxon>
        <taxon>Undibacterium</taxon>
    </lineage>
</organism>
<evidence type="ECO:0000259" key="6">
    <source>
        <dbReference type="SMART" id="SM00849"/>
    </source>
</evidence>
<dbReference type="InterPro" id="IPR001279">
    <property type="entry name" value="Metallo-B-lactamas"/>
</dbReference>
<sequence>MPISSKTSSILGLFALCLTVLASAIAMGATVNPASAGAVAKPVPVSKAGPSGYFRTQVGSFEIIALADGVGAVGAALLHGDQAMIASMLKDDYLEPAMIATPVNAYLINTGSKLILVDTGTGHNWGPPNLGHVMENLRAAGYQASQVDLVLITHLHADHAGGLVSPAGKALFPNAIVRMAQADSDFWLSKKIADAAPESARTFFDVARKSAAPYIKSGHWKPFREGEAIADGVTVVPLPGHTPGHVGYQFSSGGQQVLVWGDVVHAQSVQMAHPEITIDFDGDGSAAAASRAKLFTDLAANGALVAGAHMPFPGLGRLRTSGAAYRWVPTPYAAGGQ</sequence>
<comment type="caution">
    <text evidence="7">The sequence shown here is derived from an EMBL/GenBank/DDBJ whole genome shotgun (WGS) entry which is preliminary data.</text>
</comment>
<dbReference type="CDD" id="cd07720">
    <property type="entry name" value="OPHC2-like_MBL-fold"/>
    <property type="match status" value="1"/>
</dbReference>
<feature type="signal peptide" evidence="5">
    <location>
        <begin position="1"/>
        <end position="28"/>
    </location>
</feature>
<dbReference type="PANTHER" id="PTHR42978:SF6">
    <property type="entry name" value="QUORUM-QUENCHING LACTONASE YTNP-RELATED"/>
    <property type="match status" value="1"/>
</dbReference>
<accession>A0A916XDV5</accession>
<evidence type="ECO:0000256" key="2">
    <source>
        <dbReference type="ARBA" id="ARBA00022723"/>
    </source>
</evidence>
<feature type="chain" id="PRO_5037254107" evidence="5">
    <location>
        <begin position="29"/>
        <end position="337"/>
    </location>
</feature>
<feature type="domain" description="Metallo-beta-lactamase" evidence="6">
    <location>
        <begin position="102"/>
        <end position="309"/>
    </location>
</feature>
<dbReference type="GO" id="GO:0016787">
    <property type="term" value="F:hydrolase activity"/>
    <property type="evidence" value="ECO:0007669"/>
    <property type="project" value="UniProtKB-KW"/>
</dbReference>
<reference evidence="7" key="2">
    <citation type="submission" date="2020-09" db="EMBL/GenBank/DDBJ databases">
        <authorList>
            <person name="Sun Q."/>
            <person name="Zhou Y."/>
        </authorList>
    </citation>
    <scope>NUCLEOTIDE SEQUENCE</scope>
    <source>
        <strain evidence="7">CGMCC 1.10998</strain>
    </source>
</reference>
<keyword evidence="2" id="KW-0479">Metal-binding</keyword>
<comment type="similarity">
    <text evidence="1">Belongs to the metallo-beta-lactamase superfamily.</text>
</comment>
<protein>
    <submittedName>
        <fullName evidence="7">MBL fold metallo-hydrolase</fullName>
    </submittedName>
</protein>
<dbReference type="InterPro" id="IPR051013">
    <property type="entry name" value="MBL_superfamily_lactonases"/>
</dbReference>
<dbReference type="RefSeq" id="WP_188565039.1">
    <property type="nucleotide sequence ID" value="NZ_BMED01000001.1"/>
</dbReference>
<dbReference type="Pfam" id="PF00753">
    <property type="entry name" value="Lactamase_B"/>
    <property type="match status" value="1"/>
</dbReference>
<evidence type="ECO:0000256" key="1">
    <source>
        <dbReference type="ARBA" id="ARBA00007749"/>
    </source>
</evidence>
<keyword evidence="8" id="KW-1185">Reference proteome</keyword>
<proteinExistence type="inferred from homology"/>
<dbReference type="SUPFAM" id="SSF56281">
    <property type="entry name" value="Metallo-hydrolase/oxidoreductase"/>
    <property type="match status" value="1"/>
</dbReference>
<evidence type="ECO:0000256" key="4">
    <source>
        <dbReference type="ARBA" id="ARBA00022833"/>
    </source>
</evidence>
<keyword evidence="4" id="KW-0862">Zinc</keyword>
<name>A0A916XDV5_9BURK</name>
<dbReference type="SMART" id="SM00849">
    <property type="entry name" value="Lactamase_B"/>
    <property type="match status" value="1"/>
</dbReference>
<dbReference type="Proteomes" id="UP000637423">
    <property type="component" value="Unassembled WGS sequence"/>
</dbReference>
<keyword evidence="3" id="KW-0378">Hydrolase</keyword>
<evidence type="ECO:0000256" key="5">
    <source>
        <dbReference type="SAM" id="SignalP"/>
    </source>
</evidence>
<gene>
    <name evidence="7" type="ORF">GCM10011396_12200</name>
</gene>
<dbReference type="GO" id="GO:0046872">
    <property type="term" value="F:metal ion binding"/>
    <property type="evidence" value="ECO:0007669"/>
    <property type="project" value="UniProtKB-KW"/>
</dbReference>
<evidence type="ECO:0000313" key="7">
    <source>
        <dbReference type="EMBL" id="GGC66712.1"/>
    </source>
</evidence>
<dbReference type="PANTHER" id="PTHR42978">
    <property type="entry name" value="QUORUM-QUENCHING LACTONASE YTNP-RELATED-RELATED"/>
    <property type="match status" value="1"/>
</dbReference>